<organism>
    <name type="scientific">Serpula lacrymans var. lacrymans (strain S7.9)</name>
    <name type="common">Dry rot fungus</name>
    <dbReference type="NCBI Taxonomy" id="578457"/>
    <lineage>
        <taxon>Eukaryota</taxon>
        <taxon>Fungi</taxon>
        <taxon>Dikarya</taxon>
        <taxon>Basidiomycota</taxon>
        <taxon>Agaricomycotina</taxon>
        <taxon>Agaricomycetes</taxon>
        <taxon>Agaricomycetidae</taxon>
        <taxon>Boletales</taxon>
        <taxon>Coniophorineae</taxon>
        <taxon>Serpulaceae</taxon>
        <taxon>Serpula</taxon>
    </lineage>
</organism>
<dbReference type="KEGG" id="sla:SERLADRAFT_380903"/>
<dbReference type="RefSeq" id="XP_007314985.1">
    <property type="nucleotide sequence ID" value="XM_007314923.1"/>
</dbReference>
<name>F8NKL4_SERL9</name>
<dbReference type="HOGENOM" id="CLU_2741619_0_0_1"/>
<dbReference type="AlphaFoldDB" id="F8NKL4"/>
<reference evidence="1" key="1">
    <citation type="submission" date="2011-04" db="EMBL/GenBank/DDBJ databases">
        <title>Evolution of plant cell wall degrading machinery underlies the functional diversity of forest fungi.</title>
        <authorList>
            <consortium name="US DOE Joint Genome Institute (JGI-PGF)"/>
            <person name="Eastwood D.C."/>
            <person name="Floudas D."/>
            <person name="Binder M."/>
            <person name="Majcherczyk A."/>
            <person name="Schneider P."/>
            <person name="Aerts A."/>
            <person name="Asiegbu F.O."/>
            <person name="Baker S.E."/>
            <person name="Barry K."/>
            <person name="Bendiksby M."/>
            <person name="Blumentritt M."/>
            <person name="Coutinho P.M."/>
            <person name="Cullen D."/>
            <person name="Cullen D."/>
            <person name="Gathman A."/>
            <person name="Goodell B."/>
            <person name="Henrissat B."/>
            <person name="Ihrmark K."/>
            <person name="Kauserud H."/>
            <person name="Kohler A."/>
            <person name="LaButti K."/>
            <person name="Lapidus A."/>
            <person name="Lavin J.L."/>
            <person name="Lee Y.-H."/>
            <person name="Lindquist E."/>
            <person name="Lilly W."/>
            <person name="Lucas S."/>
            <person name="Morin E."/>
            <person name="Murat C."/>
            <person name="Oguiza J.A."/>
            <person name="Park J."/>
            <person name="Pisabarro A.G."/>
            <person name="Riley R."/>
            <person name="Rosling A."/>
            <person name="Salamov A."/>
            <person name="Schmidt O."/>
            <person name="Schmutz J."/>
            <person name="Skrede I."/>
            <person name="Stenlid J."/>
            <person name="Wiebenga A."/>
            <person name="Xie X."/>
            <person name="Kues U."/>
            <person name="Hibbett D.S."/>
            <person name="Hoffmeister D."/>
            <person name="Hogberg N."/>
            <person name="Martin F."/>
            <person name="Grigoriev I.V."/>
            <person name="Watkinson S.C."/>
        </authorList>
    </citation>
    <scope>NUCLEOTIDE SEQUENCE</scope>
    <source>
        <strain evidence="1">S7.9</strain>
    </source>
</reference>
<dbReference type="GeneID" id="18810908"/>
<dbReference type="Proteomes" id="UP000008064">
    <property type="component" value="Unassembled WGS sequence"/>
</dbReference>
<accession>F8NKL4</accession>
<dbReference type="EMBL" id="GL945430">
    <property type="protein sequence ID" value="EGO28786.1"/>
    <property type="molecule type" value="Genomic_DNA"/>
</dbReference>
<sequence>MILAKKLVVHSATSSARQDGPGLMAHFWQVFTTFRLYPMYRTKRKLTLPTLSQSFDFTSVIEVARIPPAFG</sequence>
<proteinExistence type="predicted"/>
<evidence type="ECO:0000313" key="1">
    <source>
        <dbReference type="EMBL" id="EGO28786.1"/>
    </source>
</evidence>
<gene>
    <name evidence="1" type="ORF">SERLADRAFT_380903</name>
</gene>
<protein>
    <submittedName>
        <fullName evidence="1">Uncharacterized protein</fullName>
    </submittedName>
</protein>